<gene>
    <name evidence="2" type="ORF">VT52_006270</name>
</gene>
<dbReference type="OrthoDB" id="166981at2"/>
<dbReference type="EMBL" id="LBDA02000012">
    <property type="protein sequence ID" value="OIK28277.1"/>
    <property type="molecule type" value="Genomic_DNA"/>
</dbReference>
<sequence>MPTNSSKADRIELTEGELREITGYAADCADRVLHLFEQSLPDDTRPREAVEGARAFAGGGRRTQALRLSGFAAFRAAREPASPAAADAARAASHAAGAAFLHPLADAYQVRHILGAAAHAARAMELAAAEDPAVAADALAWAHEHAPAAVGTVLGRLPAAPAGGGRVGEYLRGLDAALRA</sequence>
<organism evidence="2 3">
    <name type="scientific">Streptomyces malaysiense</name>
    <dbReference type="NCBI Taxonomy" id="1428626"/>
    <lineage>
        <taxon>Bacteria</taxon>
        <taxon>Bacillati</taxon>
        <taxon>Actinomycetota</taxon>
        <taxon>Actinomycetes</taxon>
        <taxon>Kitasatosporales</taxon>
        <taxon>Streptomycetaceae</taxon>
        <taxon>Streptomyces</taxon>
    </lineage>
</organism>
<keyword evidence="3" id="KW-1185">Reference proteome</keyword>
<dbReference type="RefSeq" id="WP_046423822.1">
    <property type="nucleotide sequence ID" value="NZ_LBDA02000012.1"/>
</dbReference>
<dbReference type="Proteomes" id="UP000034838">
    <property type="component" value="Unassembled WGS sequence"/>
</dbReference>
<evidence type="ECO:0000313" key="2">
    <source>
        <dbReference type="EMBL" id="OIK28277.1"/>
    </source>
</evidence>
<dbReference type="Pfam" id="PF21805">
    <property type="entry name" value="Imm5_like"/>
    <property type="match status" value="1"/>
</dbReference>
<dbReference type="GO" id="GO:0004527">
    <property type="term" value="F:exonuclease activity"/>
    <property type="evidence" value="ECO:0007669"/>
    <property type="project" value="UniProtKB-KW"/>
</dbReference>
<keyword evidence="2" id="KW-0540">Nuclease</keyword>
<dbReference type="AlphaFoldDB" id="A0A1J4Q561"/>
<evidence type="ECO:0000313" key="3">
    <source>
        <dbReference type="Proteomes" id="UP000034838"/>
    </source>
</evidence>
<proteinExistence type="predicted"/>
<reference evidence="2" key="1">
    <citation type="submission" date="2016-10" db="EMBL/GenBank/DDBJ databases">
        <title>Genome sequence of Streptomyces malaysiense MUSC 136.</title>
        <authorList>
            <person name="Lee L.-H."/>
            <person name="Ser H.-L."/>
        </authorList>
    </citation>
    <scope>NUCLEOTIDE SEQUENCE [LARGE SCALE GENOMIC DNA]</scope>
    <source>
        <strain evidence="2">MUSC 136</strain>
    </source>
</reference>
<comment type="caution">
    <text evidence="2">The sequence shown here is derived from an EMBL/GenBank/DDBJ whole genome shotgun (WGS) entry which is preliminary data.</text>
</comment>
<protein>
    <submittedName>
        <fullName evidence="2">Exonuclease SbcC</fullName>
    </submittedName>
</protein>
<dbReference type="InterPro" id="IPR048667">
    <property type="entry name" value="Imm5-like"/>
</dbReference>
<feature type="domain" description="Imm-5-like" evidence="1">
    <location>
        <begin position="17"/>
        <end position="147"/>
    </location>
</feature>
<name>A0A1J4Q561_9ACTN</name>
<accession>A0A1J4Q561</accession>
<keyword evidence="2" id="KW-0378">Hydrolase</keyword>
<evidence type="ECO:0000259" key="1">
    <source>
        <dbReference type="Pfam" id="PF21805"/>
    </source>
</evidence>
<keyword evidence="2" id="KW-0269">Exonuclease</keyword>